<organism evidence="1 2">
    <name type="scientific">Ficus carica</name>
    <name type="common">Common fig</name>
    <dbReference type="NCBI Taxonomy" id="3494"/>
    <lineage>
        <taxon>Eukaryota</taxon>
        <taxon>Viridiplantae</taxon>
        <taxon>Streptophyta</taxon>
        <taxon>Embryophyta</taxon>
        <taxon>Tracheophyta</taxon>
        <taxon>Spermatophyta</taxon>
        <taxon>Magnoliopsida</taxon>
        <taxon>eudicotyledons</taxon>
        <taxon>Gunneridae</taxon>
        <taxon>Pentapetalae</taxon>
        <taxon>rosids</taxon>
        <taxon>fabids</taxon>
        <taxon>Rosales</taxon>
        <taxon>Moraceae</taxon>
        <taxon>Ficeae</taxon>
        <taxon>Ficus</taxon>
    </lineage>
</organism>
<dbReference type="AlphaFoldDB" id="A0AA88AJG5"/>
<reference evidence="1" key="1">
    <citation type="submission" date="2023-07" db="EMBL/GenBank/DDBJ databases">
        <title>draft genome sequence of fig (Ficus carica).</title>
        <authorList>
            <person name="Takahashi T."/>
            <person name="Nishimura K."/>
        </authorList>
    </citation>
    <scope>NUCLEOTIDE SEQUENCE</scope>
</reference>
<proteinExistence type="predicted"/>
<gene>
    <name evidence="1" type="ORF">TIFTF001_025218</name>
</gene>
<protein>
    <submittedName>
        <fullName evidence="1">Uncharacterized protein</fullName>
    </submittedName>
</protein>
<accession>A0AA88AJG5</accession>
<keyword evidence="2" id="KW-1185">Reference proteome</keyword>
<name>A0AA88AJG5_FICCA</name>
<dbReference type="Gramene" id="FCD_00027431-RA">
    <property type="protein sequence ID" value="FCD_00027431-RA:cds"/>
    <property type="gene ID" value="FCD_00027431"/>
</dbReference>
<evidence type="ECO:0000313" key="2">
    <source>
        <dbReference type="Proteomes" id="UP001187192"/>
    </source>
</evidence>
<evidence type="ECO:0000313" key="1">
    <source>
        <dbReference type="EMBL" id="GMN56103.1"/>
    </source>
</evidence>
<comment type="caution">
    <text evidence="1">The sequence shown here is derived from an EMBL/GenBank/DDBJ whole genome shotgun (WGS) entry which is preliminary data.</text>
</comment>
<dbReference type="Proteomes" id="UP001187192">
    <property type="component" value="Unassembled WGS sequence"/>
</dbReference>
<dbReference type="EMBL" id="BTGU01000061">
    <property type="protein sequence ID" value="GMN56103.1"/>
    <property type="molecule type" value="Genomic_DNA"/>
</dbReference>
<sequence>MSVPPTLARAILEENYCSAEEKAELVLTVQGEVCSRNAVAGRRTSSLLAFVTSRTTNRRCSITQIWFFGSQHWISDRSRDPCPSLALALPMAD</sequence>